<dbReference type="PANTHER" id="PTHR10625">
    <property type="entry name" value="HISTONE DEACETYLASE HDAC1-RELATED"/>
    <property type="match status" value="1"/>
</dbReference>
<evidence type="ECO:0000313" key="7">
    <source>
        <dbReference type="EMBL" id="KAK7602688.1"/>
    </source>
</evidence>
<comment type="caution">
    <text evidence="7">The sequence shown here is derived from an EMBL/GenBank/DDBJ whole genome shotgun (WGS) entry which is preliminary data.</text>
</comment>
<proteinExistence type="inferred from homology"/>
<feature type="domain" description="Histone deacetylase" evidence="6">
    <location>
        <begin position="33"/>
        <end position="328"/>
    </location>
</feature>
<dbReference type="GO" id="GO:0141221">
    <property type="term" value="F:histone deacetylase activity, hydrolytic mechanism"/>
    <property type="evidence" value="ECO:0007669"/>
    <property type="project" value="UniProtKB-EC"/>
</dbReference>
<comment type="subcellular location">
    <subcellularLocation>
        <location evidence="1">Nucleus</location>
    </subcellularLocation>
</comment>
<dbReference type="GO" id="GO:0000118">
    <property type="term" value="C:histone deacetylase complex"/>
    <property type="evidence" value="ECO:0007669"/>
    <property type="project" value="TreeGrafter"/>
</dbReference>
<evidence type="ECO:0000256" key="4">
    <source>
        <dbReference type="ARBA" id="ARBA00023242"/>
    </source>
</evidence>
<dbReference type="CDD" id="cd10002">
    <property type="entry name" value="HDAC10_HDAC6-dom1"/>
    <property type="match status" value="1"/>
</dbReference>
<gene>
    <name evidence="7" type="ORF">V9T40_006662</name>
</gene>
<dbReference type="Gene3D" id="3.40.800.20">
    <property type="entry name" value="Histone deacetylase domain"/>
    <property type="match status" value="2"/>
</dbReference>
<dbReference type="PRINTS" id="PR01270">
    <property type="entry name" value="HDASUPER"/>
</dbReference>
<dbReference type="AlphaFoldDB" id="A0AAN9Y7B6"/>
<keyword evidence="3" id="KW-0378">Hydrolase</keyword>
<reference evidence="7 8" key="1">
    <citation type="submission" date="2024-03" db="EMBL/GenBank/DDBJ databases">
        <title>Adaptation during the transition from Ophiocordyceps entomopathogen to insect associate is accompanied by gene loss and intensified selection.</title>
        <authorList>
            <person name="Ward C.M."/>
            <person name="Onetto C.A."/>
            <person name="Borneman A.R."/>
        </authorList>
    </citation>
    <scope>NUCLEOTIDE SEQUENCE [LARGE SCALE GENOMIC DNA]</scope>
    <source>
        <strain evidence="7">AWRI1</strain>
        <tissue evidence="7">Single Adult Female</tissue>
    </source>
</reference>
<dbReference type="PANTHER" id="PTHR10625:SF38">
    <property type="entry name" value="HISTONE DEACETYLASE 6, ISOFORM G"/>
    <property type="match status" value="1"/>
</dbReference>
<dbReference type="InterPro" id="IPR037138">
    <property type="entry name" value="His_deacetylse_dom_sf"/>
</dbReference>
<comment type="catalytic activity">
    <reaction evidence="5">
        <text>N(6)-acetyl-L-lysyl-[histone] + H2O = L-lysyl-[histone] + acetate</text>
        <dbReference type="Rhea" id="RHEA:58196"/>
        <dbReference type="Rhea" id="RHEA-COMP:9845"/>
        <dbReference type="Rhea" id="RHEA-COMP:11338"/>
        <dbReference type="ChEBI" id="CHEBI:15377"/>
        <dbReference type="ChEBI" id="CHEBI:29969"/>
        <dbReference type="ChEBI" id="CHEBI:30089"/>
        <dbReference type="ChEBI" id="CHEBI:61930"/>
        <dbReference type="EC" id="3.5.1.98"/>
    </reaction>
</comment>
<dbReference type="Pfam" id="PF00850">
    <property type="entry name" value="Hist_deacetyl"/>
    <property type="match status" value="1"/>
</dbReference>
<dbReference type="GO" id="GO:0040029">
    <property type="term" value="P:epigenetic regulation of gene expression"/>
    <property type="evidence" value="ECO:0007669"/>
    <property type="project" value="TreeGrafter"/>
</dbReference>
<evidence type="ECO:0000256" key="2">
    <source>
        <dbReference type="ARBA" id="ARBA00007738"/>
    </source>
</evidence>
<dbReference type="InterPro" id="IPR023801">
    <property type="entry name" value="His_deacetylse_dom"/>
</dbReference>
<evidence type="ECO:0000259" key="6">
    <source>
        <dbReference type="Pfam" id="PF00850"/>
    </source>
</evidence>
<evidence type="ECO:0000313" key="8">
    <source>
        <dbReference type="Proteomes" id="UP001367676"/>
    </source>
</evidence>
<evidence type="ECO:0000256" key="1">
    <source>
        <dbReference type="ARBA" id="ARBA00004123"/>
    </source>
</evidence>
<dbReference type="InterPro" id="IPR023696">
    <property type="entry name" value="Ureohydrolase_dom_sf"/>
</dbReference>
<evidence type="ECO:0000256" key="3">
    <source>
        <dbReference type="ARBA" id="ARBA00022801"/>
    </source>
</evidence>
<evidence type="ECO:0000256" key="5">
    <source>
        <dbReference type="ARBA" id="ARBA00048287"/>
    </source>
</evidence>
<keyword evidence="8" id="KW-1185">Reference proteome</keyword>
<keyword evidence="4" id="KW-0539">Nucleus</keyword>
<comment type="similarity">
    <text evidence="2">Belongs to the histone deacetylase family. HD type 2 subfamily.</text>
</comment>
<dbReference type="FunFam" id="3.40.800.20:FF:000005">
    <property type="entry name" value="histone deacetylase 6"/>
    <property type="match status" value="1"/>
</dbReference>
<protein>
    <recommendedName>
        <fullName evidence="6">Histone deacetylase domain-containing protein</fullName>
    </recommendedName>
</protein>
<organism evidence="7 8">
    <name type="scientific">Parthenolecanium corni</name>
    <dbReference type="NCBI Taxonomy" id="536013"/>
    <lineage>
        <taxon>Eukaryota</taxon>
        <taxon>Metazoa</taxon>
        <taxon>Ecdysozoa</taxon>
        <taxon>Arthropoda</taxon>
        <taxon>Hexapoda</taxon>
        <taxon>Insecta</taxon>
        <taxon>Pterygota</taxon>
        <taxon>Neoptera</taxon>
        <taxon>Paraneoptera</taxon>
        <taxon>Hemiptera</taxon>
        <taxon>Sternorrhyncha</taxon>
        <taxon>Coccoidea</taxon>
        <taxon>Coccidae</taxon>
        <taxon>Parthenolecanium</taxon>
    </lineage>
</organism>
<dbReference type="EMBL" id="JBBCAQ010000007">
    <property type="protein sequence ID" value="KAK7602688.1"/>
    <property type="molecule type" value="Genomic_DNA"/>
</dbReference>
<dbReference type="SUPFAM" id="SSF52768">
    <property type="entry name" value="Arginase/deacetylase"/>
    <property type="match status" value="2"/>
</dbReference>
<dbReference type="Proteomes" id="UP001367676">
    <property type="component" value="Unassembled WGS sequence"/>
</dbReference>
<name>A0AAN9Y7B6_9HEMI</name>
<sequence>MADLEALLETQSTGVIYDDEMVKHNCIWDSNYPEKPERYLEIIKRCKELNLLDRCKRIPSQNATTEELSLLHTENIISMLQECENKSEEELEDFSSRYDSVYINKDTYKAALLSAGSTKRLVQAVCKNEVKNGMAIVRPPGHHAMQSEYCGYCFFNNVALAAKYALNECGLKRILIVDWDIHHGQATQQMFYNDPRVLYFSIHRFDNGIFWPNLEESNCNFIGEGDGKGYNFNVTLNKIELGNADYLAIFQELLLPVATEFQPEFIIVSAGYDAAIGCPEGEMLVSPACYAHFINALSVFASGRLAVVLEGGYFLPSLAEGAALTLRALLGDPCPRILPIERADESALETIRNVIYTHKPYWKCFQFYDTYIPSDLPLKPDQFVPNFPFTGSVPRPEKYETRNCYPLNSEEVVIRRTNLLNEWIKSKSQLFAVDQLINGVTRSVIIDKAAFASKSNPPNQPSLTNQLLTYLVEKRTVYVNLHTTSDSSSVTERKNFLQFSFTTDQADEIKSNEKYEGKQGIEIALGKDPKDHHYITAWLKIVLPICYQFDPEIVIIDTDNQKYFQASLQGYFVRWLTSLANGKVILLTDFNDQKSEQVLSQCKAILGYQLPILKTIAWSTNQSENKSLKNTIEKLTSAWSNVKLCAKFPAESPE</sequence>
<dbReference type="InterPro" id="IPR000286">
    <property type="entry name" value="HDACs"/>
</dbReference>
<accession>A0AAN9Y7B6</accession>